<evidence type="ECO:0000313" key="2">
    <source>
        <dbReference type="EMBL" id="MBB3725238.1"/>
    </source>
</evidence>
<comment type="caution">
    <text evidence="2">The sequence shown here is derived from an EMBL/GenBank/DDBJ whole genome shotgun (WGS) entry which is preliminary data.</text>
</comment>
<dbReference type="EMBL" id="JACIBV010000001">
    <property type="protein sequence ID" value="MBB3725238.1"/>
    <property type="molecule type" value="Genomic_DNA"/>
</dbReference>
<keyword evidence="3" id="KW-1185">Reference proteome</keyword>
<feature type="region of interest" description="Disordered" evidence="1">
    <location>
        <begin position="1"/>
        <end position="27"/>
    </location>
</feature>
<name>A0A7W5Y5P2_9ACTN</name>
<dbReference type="Proteomes" id="UP000579945">
    <property type="component" value="Unassembled WGS sequence"/>
</dbReference>
<accession>A0A7W5Y5P2</accession>
<evidence type="ECO:0000313" key="3">
    <source>
        <dbReference type="Proteomes" id="UP000579945"/>
    </source>
</evidence>
<proteinExistence type="predicted"/>
<dbReference type="RefSeq" id="WP_378594956.1">
    <property type="nucleotide sequence ID" value="NZ_JBHSXY010000001.1"/>
</dbReference>
<gene>
    <name evidence="2" type="ORF">FHR33_001098</name>
</gene>
<sequence length="67" mass="7507">MIDEEFVPPDRGDEQEGPESAVPAGDPDEAVRLFHHYRRLMAQILGYEEELPEPASEEGLAAVEEEL</sequence>
<reference evidence="2 3" key="1">
    <citation type="submission" date="2020-08" db="EMBL/GenBank/DDBJ databases">
        <title>Sequencing the genomes of 1000 actinobacteria strains.</title>
        <authorList>
            <person name="Klenk H.-P."/>
        </authorList>
    </citation>
    <scope>NUCLEOTIDE SEQUENCE [LARGE SCALE GENOMIC DNA]</scope>
    <source>
        <strain evidence="2 3">DSM 44320</strain>
    </source>
</reference>
<protein>
    <submittedName>
        <fullName evidence="2">Uncharacterized protein</fullName>
    </submittedName>
</protein>
<dbReference type="AlphaFoldDB" id="A0A7W5Y5P2"/>
<evidence type="ECO:0000256" key="1">
    <source>
        <dbReference type="SAM" id="MobiDB-lite"/>
    </source>
</evidence>
<organism evidence="2 3">
    <name type="scientific">Nonomuraea dietziae</name>
    <dbReference type="NCBI Taxonomy" id="65515"/>
    <lineage>
        <taxon>Bacteria</taxon>
        <taxon>Bacillati</taxon>
        <taxon>Actinomycetota</taxon>
        <taxon>Actinomycetes</taxon>
        <taxon>Streptosporangiales</taxon>
        <taxon>Streptosporangiaceae</taxon>
        <taxon>Nonomuraea</taxon>
    </lineage>
</organism>